<dbReference type="PANTHER" id="PTHR12110:SF53">
    <property type="entry name" value="BLR5974 PROTEIN"/>
    <property type="match status" value="1"/>
</dbReference>
<dbReference type="AlphaFoldDB" id="A0A327WUQ2"/>
<dbReference type="Pfam" id="PF01261">
    <property type="entry name" value="AP_endonuc_2"/>
    <property type="match status" value="1"/>
</dbReference>
<dbReference type="EMBL" id="QLMC01000004">
    <property type="protein sequence ID" value="RAJ95787.1"/>
    <property type="molecule type" value="Genomic_DNA"/>
</dbReference>
<name>A0A327WUQ2_LARAB</name>
<sequence>MLFVSICNLSFFDTRFNAPHLNQHHLTDNLMQHFDDTSAPNSRREWLKKASLMGSALLAGHAPEAAPQPKAPVVRRIPISVSSYSYWHFTPEKFPIENVIDNAARLGFDGVEVLHRQMADESIAYQNKLKRLAFDSGLSMPLLSIHQNFLQPDLAKRKADIEHTFKCINIATQMGIPCVRMNTGSWGTIKNKRQTNYYQTGIEPPIEGYTDEDGIKWVIDGMGECLKYAEKAGVVLALENHWGLSSNTDYLLRMYNALKSSPAMGLNVDTGNFVGEPYSGLEKLAPYATIVQAKTYYGGGTFYDKEMDYTRIGKIFQKANFKGFVSLEFEGKEDPNTAVPKSLEVLRKAFTYTIG</sequence>
<evidence type="ECO:0000313" key="3">
    <source>
        <dbReference type="Proteomes" id="UP000248790"/>
    </source>
</evidence>
<dbReference type="Gene3D" id="3.20.20.150">
    <property type="entry name" value="Divalent-metal-dependent TIM barrel enzymes"/>
    <property type="match status" value="1"/>
</dbReference>
<keyword evidence="2" id="KW-0413">Isomerase</keyword>
<dbReference type="InterPro" id="IPR036237">
    <property type="entry name" value="Xyl_isomerase-like_sf"/>
</dbReference>
<evidence type="ECO:0000313" key="2">
    <source>
        <dbReference type="EMBL" id="RAJ95787.1"/>
    </source>
</evidence>
<keyword evidence="3" id="KW-1185">Reference proteome</keyword>
<dbReference type="RefSeq" id="WP_229310705.1">
    <property type="nucleotide sequence ID" value="NZ_QLMC01000004.1"/>
</dbReference>
<feature type="domain" description="Xylose isomerase-like TIM barrel" evidence="1">
    <location>
        <begin position="100"/>
        <end position="348"/>
    </location>
</feature>
<dbReference type="InterPro" id="IPR050312">
    <property type="entry name" value="IolE/XylAMocC-like"/>
</dbReference>
<accession>A0A327WUQ2</accession>
<proteinExistence type="predicted"/>
<evidence type="ECO:0000259" key="1">
    <source>
        <dbReference type="Pfam" id="PF01261"/>
    </source>
</evidence>
<comment type="caution">
    <text evidence="2">The sequence shown here is derived from an EMBL/GenBank/DDBJ whole genome shotgun (WGS) entry which is preliminary data.</text>
</comment>
<dbReference type="SUPFAM" id="SSF51658">
    <property type="entry name" value="Xylose isomerase-like"/>
    <property type="match status" value="1"/>
</dbReference>
<organism evidence="2 3">
    <name type="scientific">Larkinella arboricola</name>
    <dbReference type="NCBI Taxonomy" id="643671"/>
    <lineage>
        <taxon>Bacteria</taxon>
        <taxon>Pseudomonadati</taxon>
        <taxon>Bacteroidota</taxon>
        <taxon>Cytophagia</taxon>
        <taxon>Cytophagales</taxon>
        <taxon>Spirosomataceae</taxon>
        <taxon>Larkinella</taxon>
    </lineage>
</organism>
<dbReference type="InterPro" id="IPR013022">
    <property type="entry name" value="Xyl_isomerase-like_TIM-brl"/>
</dbReference>
<reference evidence="2 3" key="1">
    <citation type="submission" date="2018-06" db="EMBL/GenBank/DDBJ databases">
        <title>Genomic Encyclopedia of Archaeal and Bacterial Type Strains, Phase II (KMG-II): from individual species to whole genera.</title>
        <authorList>
            <person name="Goeker M."/>
        </authorList>
    </citation>
    <scope>NUCLEOTIDE SEQUENCE [LARGE SCALE GENOMIC DNA]</scope>
    <source>
        <strain evidence="2 3">DSM 21851</strain>
    </source>
</reference>
<dbReference type="GO" id="GO:0016853">
    <property type="term" value="F:isomerase activity"/>
    <property type="evidence" value="ECO:0007669"/>
    <property type="project" value="UniProtKB-KW"/>
</dbReference>
<protein>
    <submittedName>
        <fullName evidence="2">Sugar phosphate isomerase/epimerase</fullName>
    </submittedName>
</protein>
<gene>
    <name evidence="2" type="ORF">LX87_03535</name>
</gene>
<dbReference type="PANTHER" id="PTHR12110">
    <property type="entry name" value="HYDROXYPYRUVATE ISOMERASE"/>
    <property type="match status" value="1"/>
</dbReference>
<dbReference type="Proteomes" id="UP000248790">
    <property type="component" value="Unassembled WGS sequence"/>
</dbReference>